<dbReference type="Proteomes" id="UP000000641">
    <property type="component" value="Chromosome"/>
</dbReference>
<dbReference type="STRING" id="368408.Tpen_0746"/>
<dbReference type="AlphaFoldDB" id="A1RY68"/>
<dbReference type="KEGG" id="tpe:Tpen_0746"/>
<dbReference type="HOGENOM" id="CLU_1192667_0_0_2"/>
<gene>
    <name evidence="1" type="ordered locus">Tpen_0746</name>
</gene>
<organism evidence="1 2">
    <name type="scientific">Thermofilum pendens (strain DSM 2475 / Hrk 5)</name>
    <dbReference type="NCBI Taxonomy" id="368408"/>
    <lineage>
        <taxon>Archaea</taxon>
        <taxon>Thermoproteota</taxon>
        <taxon>Thermoprotei</taxon>
        <taxon>Thermofilales</taxon>
        <taxon>Thermofilaceae</taxon>
        <taxon>Thermofilum</taxon>
    </lineage>
</organism>
<reference evidence="2" key="1">
    <citation type="journal article" date="2008" name="J. Bacteriol.">
        <title>Genome sequence of Thermofilum pendens reveals an exceptional loss of biosynthetic pathways without genome reduction.</title>
        <authorList>
            <person name="Anderson I."/>
            <person name="Rodriguez J."/>
            <person name="Susanti D."/>
            <person name="Porat I."/>
            <person name="Reich C."/>
            <person name="Ulrich L.E."/>
            <person name="Elkins J.G."/>
            <person name="Mavromatis K."/>
            <person name="Lykidis A."/>
            <person name="Kim E."/>
            <person name="Thompson L.S."/>
            <person name="Nolan M."/>
            <person name="Land M."/>
            <person name="Copeland A."/>
            <person name="Lapidus A."/>
            <person name="Lucas S."/>
            <person name="Detter C."/>
            <person name="Zhulin I.B."/>
            <person name="Olsen G.J."/>
            <person name="Whitman W."/>
            <person name="Mukhopadhyay B."/>
            <person name="Bristow J."/>
            <person name="Kyrpides N."/>
        </authorList>
    </citation>
    <scope>NUCLEOTIDE SEQUENCE [LARGE SCALE GENOMIC DNA]</scope>
    <source>
        <strain evidence="2">DSM 2475 / Hrk 5</strain>
    </source>
</reference>
<sequence length="233" mass="24255">MASVAGEYLEAVASFASLEELVRRAAGGVSLVVSLDGRLLPLASLLGRSTGGTPVVLTAARPGVERALREAARGRYLVVRGEMLAATPRSVFVYLARRGLVEPSLAVAEVAAAGAPSVAPNTSVKKAVSLLEESGAIAVGVRSRGRISKVLTVVDFAGYALEAGLSRRDLLLDPTPVSRVDPVVVGDPADLRSGFLDGVSRYSMAVVELGCEVLVDESSLRKYLAARVVTGRK</sequence>
<protein>
    <submittedName>
        <fullName evidence="1">Uncharacterized protein</fullName>
    </submittedName>
</protein>
<name>A1RY68_THEPD</name>
<dbReference type="eggNOG" id="arCOG07315">
    <property type="taxonomic scope" value="Archaea"/>
</dbReference>
<dbReference type="EnsemblBacteria" id="ABL78148">
    <property type="protein sequence ID" value="ABL78148"/>
    <property type="gene ID" value="Tpen_0746"/>
</dbReference>
<evidence type="ECO:0000313" key="1">
    <source>
        <dbReference type="EMBL" id="ABL78148.1"/>
    </source>
</evidence>
<proteinExistence type="predicted"/>
<dbReference type="EMBL" id="CP000505">
    <property type="protein sequence ID" value="ABL78148.1"/>
    <property type="molecule type" value="Genomic_DNA"/>
</dbReference>
<evidence type="ECO:0000313" key="2">
    <source>
        <dbReference type="Proteomes" id="UP000000641"/>
    </source>
</evidence>
<accession>A1RY68</accession>
<keyword evidence="2" id="KW-1185">Reference proteome</keyword>